<keyword evidence="6" id="KW-0520">NAD</keyword>
<comment type="similarity">
    <text evidence="2 9">Belongs to the D-isomer specific 2-hydroxyacid dehydrogenase family.</text>
</comment>
<evidence type="ECO:0000259" key="10">
    <source>
        <dbReference type="Pfam" id="PF00389"/>
    </source>
</evidence>
<evidence type="ECO:0000256" key="4">
    <source>
        <dbReference type="ARBA" id="ARBA00022605"/>
    </source>
</evidence>
<keyword evidence="13" id="KW-1185">Reference proteome</keyword>
<evidence type="ECO:0000256" key="6">
    <source>
        <dbReference type="ARBA" id="ARBA00023027"/>
    </source>
</evidence>
<feature type="domain" description="D-isomer specific 2-hydroxyacid dehydrogenase catalytic" evidence="10">
    <location>
        <begin position="22"/>
        <end position="319"/>
    </location>
</feature>
<evidence type="ECO:0000256" key="5">
    <source>
        <dbReference type="ARBA" id="ARBA00023002"/>
    </source>
</evidence>
<dbReference type="EC" id="1.1.1.399" evidence="3"/>
<dbReference type="CDD" id="cd12172">
    <property type="entry name" value="PGDH_like_2"/>
    <property type="match status" value="1"/>
</dbReference>
<evidence type="ECO:0000256" key="7">
    <source>
        <dbReference type="ARBA" id="ARBA00030455"/>
    </source>
</evidence>
<dbReference type="GO" id="GO:0016616">
    <property type="term" value="F:oxidoreductase activity, acting on the CH-OH group of donors, NAD or NADP as acceptor"/>
    <property type="evidence" value="ECO:0007669"/>
    <property type="project" value="InterPro"/>
</dbReference>
<keyword evidence="5 9" id="KW-0560">Oxidoreductase</keyword>
<gene>
    <name evidence="12" type="ORF">HMPREF3293_00377</name>
</gene>
<proteinExistence type="inferred from homology"/>
<dbReference type="PANTHER" id="PTHR42789">
    <property type="entry name" value="D-ISOMER SPECIFIC 2-HYDROXYACID DEHYDROGENASE FAMILY PROTEIN (AFU_ORTHOLOGUE AFUA_6G10090)"/>
    <property type="match status" value="1"/>
</dbReference>
<comment type="caution">
    <text evidence="12">The sequence shown here is derived from an EMBL/GenBank/DDBJ whole genome shotgun (WGS) entry which is preliminary data.</text>
</comment>
<dbReference type="InterPro" id="IPR006139">
    <property type="entry name" value="D-isomer_2_OHA_DH_cat_dom"/>
</dbReference>
<accession>A0A136Q7V4</accession>
<dbReference type="Pfam" id="PF00389">
    <property type="entry name" value="2-Hacid_dh"/>
    <property type="match status" value="1"/>
</dbReference>
<feature type="domain" description="D-isomer specific 2-hydroxyacid dehydrogenase NAD-binding" evidence="11">
    <location>
        <begin position="115"/>
        <end position="287"/>
    </location>
</feature>
<evidence type="ECO:0000256" key="3">
    <source>
        <dbReference type="ARBA" id="ARBA00013001"/>
    </source>
</evidence>
<dbReference type="AlphaFoldDB" id="A0A136Q7V4"/>
<dbReference type="SUPFAM" id="SSF51735">
    <property type="entry name" value="NAD(P)-binding Rossmann-fold domains"/>
    <property type="match status" value="1"/>
</dbReference>
<evidence type="ECO:0000256" key="9">
    <source>
        <dbReference type="RuleBase" id="RU003719"/>
    </source>
</evidence>
<protein>
    <recommendedName>
        <fullName evidence="7">2-oxoglutarate reductase</fullName>
        <ecNumber evidence="3">1.1.1.399</ecNumber>
    </recommendedName>
    <alternativeName>
        <fullName evidence="7">2-oxoglutarate reductase</fullName>
    </alternativeName>
</protein>
<organism evidence="12 13">
    <name type="scientific">Christensenella minuta</name>
    <dbReference type="NCBI Taxonomy" id="626937"/>
    <lineage>
        <taxon>Bacteria</taxon>
        <taxon>Bacillati</taxon>
        <taxon>Bacillota</taxon>
        <taxon>Clostridia</taxon>
        <taxon>Christensenellales</taxon>
        <taxon>Christensenellaceae</taxon>
        <taxon>Christensenella</taxon>
    </lineage>
</organism>
<dbReference type="PROSITE" id="PS00065">
    <property type="entry name" value="D_2_HYDROXYACID_DH_1"/>
    <property type="match status" value="1"/>
</dbReference>
<dbReference type="Pfam" id="PF02826">
    <property type="entry name" value="2-Hacid_dh_C"/>
    <property type="match status" value="1"/>
</dbReference>
<dbReference type="SUPFAM" id="SSF52283">
    <property type="entry name" value="Formate/glycerate dehydrogenase catalytic domain-like"/>
    <property type="match status" value="1"/>
</dbReference>
<dbReference type="FunFam" id="3.40.50.720:FF:000021">
    <property type="entry name" value="D-3-phosphoglycerate dehydrogenase"/>
    <property type="match status" value="1"/>
</dbReference>
<evidence type="ECO:0000256" key="2">
    <source>
        <dbReference type="ARBA" id="ARBA00005854"/>
    </source>
</evidence>
<dbReference type="GO" id="GO:0051287">
    <property type="term" value="F:NAD binding"/>
    <property type="evidence" value="ECO:0007669"/>
    <property type="project" value="InterPro"/>
</dbReference>
<dbReference type="Proteomes" id="UP000070366">
    <property type="component" value="Unassembled WGS sequence"/>
</dbReference>
<keyword evidence="4" id="KW-0028">Amino-acid biosynthesis</keyword>
<dbReference type="GO" id="GO:0008652">
    <property type="term" value="P:amino acid biosynthetic process"/>
    <property type="evidence" value="ECO:0007669"/>
    <property type="project" value="UniProtKB-KW"/>
</dbReference>
<comment type="catalytic activity">
    <reaction evidence="8">
        <text>(R)-2-hydroxyglutarate + NAD(+) = 2-oxoglutarate + NADH + H(+)</text>
        <dbReference type="Rhea" id="RHEA:49612"/>
        <dbReference type="ChEBI" id="CHEBI:15378"/>
        <dbReference type="ChEBI" id="CHEBI:15801"/>
        <dbReference type="ChEBI" id="CHEBI:16810"/>
        <dbReference type="ChEBI" id="CHEBI:57540"/>
        <dbReference type="ChEBI" id="CHEBI:57945"/>
        <dbReference type="EC" id="1.1.1.399"/>
    </reaction>
</comment>
<evidence type="ECO:0000313" key="13">
    <source>
        <dbReference type="Proteomes" id="UP000070366"/>
    </source>
</evidence>
<dbReference type="InterPro" id="IPR029752">
    <property type="entry name" value="D-isomer_DH_CS1"/>
</dbReference>
<dbReference type="InterPro" id="IPR006140">
    <property type="entry name" value="D-isomer_DH_NAD-bd"/>
</dbReference>
<dbReference type="STRING" id="626937.HMPREF3293_00377"/>
<dbReference type="InterPro" id="IPR050857">
    <property type="entry name" value="D-2-hydroxyacid_DH"/>
</dbReference>
<dbReference type="EMBL" id="LSZW01000031">
    <property type="protein sequence ID" value="KXK66755.1"/>
    <property type="molecule type" value="Genomic_DNA"/>
</dbReference>
<dbReference type="PROSITE" id="PS00671">
    <property type="entry name" value="D_2_HYDROXYACID_DH_3"/>
    <property type="match status" value="1"/>
</dbReference>
<reference evidence="12 13" key="1">
    <citation type="submission" date="2016-02" db="EMBL/GenBank/DDBJ databases">
        <authorList>
            <person name="Wen L."/>
            <person name="He K."/>
            <person name="Yang H."/>
        </authorList>
    </citation>
    <scope>NUCLEOTIDE SEQUENCE [LARGE SCALE GENOMIC DNA]</scope>
    <source>
        <strain evidence="12 13">DSM 22607</strain>
    </source>
</reference>
<comment type="function">
    <text evidence="1">Catalyzes the reversible oxidation of 3-phospho-D-glycerate to 3-phosphonooxypyruvate, the first step of the phosphorylated L-serine biosynthesis pathway. Also catalyzes the reversible oxidation of 2-hydroxyglutarate to 2-oxoglutarate.</text>
</comment>
<evidence type="ECO:0000256" key="1">
    <source>
        <dbReference type="ARBA" id="ARBA00003800"/>
    </source>
</evidence>
<dbReference type="Gene3D" id="3.40.50.720">
    <property type="entry name" value="NAD(P)-binding Rossmann-like Domain"/>
    <property type="match status" value="2"/>
</dbReference>
<evidence type="ECO:0000313" key="12">
    <source>
        <dbReference type="EMBL" id="KXK66755.1"/>
    </source>
</evidence>
<dbReference type="InterPro" id="IPR029753">
    <property type="entry name" value="D-isomer_DH_CS"/>
</dbReference>
<dbReference type="PROSITE" id="PS00670">
    <property type="entry name" value="D_2_HYDROXYACID_DH_2"/>
    <property type="match status" value="1"/>
</dbReference>
<evidence type="ECO:0000259" key="11">
    <source>
        <dbReference type="Pfam" id="PF02826"/>
    </source>
</evidence>
<dbReference type="PATRIC" id="fig|626937.4.peg.372"/>
<evidence type="ECO:0000256" key="8">
    <source>
        <dbReference type="ARBA" id="ARBA00048126"/>
    </source>
</evidence>
<dbReference type="PANTHER" id="PTHR42789:SF1">
    <property type="entry name" value="D-ISOMER SPECIFIC 2-HYDROXYACID DEHYDROGENASE FAMILY PROTEIN (AFU_ORTHOLOGUE AFUA_6G10090)"/>
    <property type="match status" value="1"/>
</dbReference>
<sequence length="320" mass="33835">MSMKILVTPTSFLKPENAAAKAKLEAFADEVVYNDLGRPLQAEEILERLDGVDGYVAGLDYITADVLSKAPDSLKVISRYGAGVDRVDMPAATAKGIKVTNTPGTNSVAVCELAFALMLCAARNIPKLHAAVEKGEWPRSQGIELRGKTLGIVGMGAIGKNLATRAKAFGMTVNAYDPYFDEAFAKENGIGRMDLDEVLTTSDFISLHVPLNDSTRHMIDAEKIAEMKDGAVVINTARGGIIDEQAAADAVKSGKLGGLGLDAFEQEPLIESPLKGLDNVIFTPHTGAHTAEAVSGMGSMAVDNVIAVLSGENCPYVLNK</sequence>
<name>A0A136Q7V4_9FIRM</name>
<dbReference type="InterPro" id="IPR036291">
    <property type="entry name" value="NAD(P)-bd_dom_sf"/>
</dbReference>